<dbReference type="Proteomes" id="UP000749040">
    <property type="component" value="Unassembled WGS sequence"/>
</dbReference>
<protein>
    <submittedName>
        <fullName evidence="7">C40 family peptidase</fullName>
    </submittedName>
</protein>
<dbReference type="Pfam" id="PF00877">
    <property type="entry name" value="NLPC_P60"/>
    <property type="match status" value="1"/>
</dbReference>
<keyword evidence="2" id="KW-0645">Protease</keyword>
<dbReference type="PANTHER" id="PTHR47359">
    <property type="entry name" value="PEPTIDOGLYCAN DL-ENDOPEPTIDASE CWLO"/>
    <property type="match status" value="1"/>
</dbReference>
<feature type="domain" description="NlpC/P60" evidence="6">
    <location>
        <begin position="215"/>
        <end position="356"/>
    </location>
</feature>
<dbReference type="SUPFAM" id="SSF54001">
    <property type="entry name" value="Cysteine proteinases"/>
    <property type="match status" value="1"/>
</dbReference>
<evidence type="ECO:0000313" key="7">
    <source>
        <dbReference type="EMBL" id="MBM9506743.1"/>
    </source>
</evidence>
<keyword evidence="5" id="KW-0812">Transmembrane</keyword>
<accession>A0ABS2TTT0</accession>
<dbReference type="Pfam" id="PF01464">
    <property type="entry name" value="SLT"/>
    <property type="match status" value="1"/>
</dbReference>
<sequence length="358" mass="37455">MDWEAGVQFKRGLIIGSTAFVMSPVALGLAVIMLVATTGSNSGSELTADSLRIGGGGMPAEYADLIRQAADSCDIGLPAAVLAAQLKRESNFNPEADSGQAQGIAQFTPAAWESSGIDGNGDGRIDVWEPEDAIPSQGNKMCALLKLGQKHPDYNGSAIELALAGYNAGWGRVDHFRGVPPKSFAKGQTYYYVQSIMALVPQFEGPLDTAGSDIVADAPASVQTAIAWALAQRGGWYSFGGDCTNALGSAPAHRCDCSSLIQRAYAAGGITIPRATYDQVNIGHVVDIDHPQPGDLVFNPGSDGSDASPGHVAMYIGGGKLIEAPHTGAQIRVVTYSSWRDSTSDETRIAKVVRVVQS</sequence>
<comment type="similarity">
    <text evidence="1">Belongs to the peptidase C40 family.</text>
</comment>
<dbReference type="Gene3D" id="1.10.530.10">
    <property type="match status" value="1"/>
</dbReference>
<organism evidence="7 8">
    <name type="scientific">Actinacidiphila acididurans</name>
    <dbReference type="NCBI Taxonomy" id="2784346"/>
    <lineage>
        <taxon>Bacteria</taxon>
        <taxon>Bacillati</taxon>
        <taxon>Actinomycetota</taxon>
        <taxon>Actinomycetes</taxon>
        <taxon>Kitasatosporales</taxon>
        <taxon>Streptomycetaceae</taxon>
        <taxon>Actinacidiphila</taxon>
    </lineage>
</organism>
<keyword evidence="8" id="KW-1185">Reference proteome</keyword>
<evidence type="ECO:0000259" key="6">
    <source>
        <dbReference type="PROSITE" id="PS51935"/>
    </source>
</evidence>
<dbReference type="InterPro" id="IPR000064">
    <property type="entry name" value="NLP_P60_dom"/>
</dbReference>
<dbReference type="InterPro" id="IPR023346">
    <property type="entry name" value="Lysozyme-like_dom_sf"/>
</dbReference>
<dbReference type="CDD" id="cd13399">
    <property type="entry name" value="Slt35-like"/>
    <property type="match status" value="1"/>
</dbReference>
<dbReference type="PANTHER" id="PTHR47359:SF3">
    <property type="entry name" value="NLP_P60 DOMAIN-CONTAINING PROTEIN-RELATED"/>
    <property type="match status" value="1"/>
</dbReference>
<dbReference type="EMBL" id="JADKYB010000010">
    <property type="protein sequence ID" value="MBM9506743.1"/>
    <property type="molecule type" value="Genomic_DNA"/>
</dbReference>
<evidence type="ECO:0000256" key="3">
    <source>
        <dbReference type="ARBA" id="ARBA00022801"/>
    </source>
</evidence>
<feature type="transmembrane region" description="Helical" evidence="5">
    <location>
        <begin position="12"/>
        <end position="36"/>
    </location>
</feature>
<dbReference type="Gene3D" id="3.90.1720.10">
    <property type="entry name" value="endopeptidase domain like (from Nostoc punctiforme)"/>
    <property type="match status" value="1"/>
</dbReference>
<gene>
    <name evidence="7" type="ORF">ITX44_19720</name>
</gene>
<evidence type="ECO:0000256" key="1">
    <source>
        <dbReference type="ARBA" id="ARBA00007074"/>
    </source>
</evidence>
<dbReference type="SUPFAM" id="SSF53955">
    <property type="entry name" value="Lysozyme-like"/>
    <property type="match status" value="1"/>
</dbReference>
<keyword evidence="3" id="KW-0378">Hydrolase</keyword>
<keyword evidence="5" id="KW-1133">Transmembrane helix</keyword>
<name>A0ABS2TTT0_9ACTN</name>
<dbReference type="PROSITE" id="PS51935">
    <property type="entry name" value="NLPC_P60"/>
    <property type="match status" value="1"/>
</dbReference>
<proteinExistence type="inferred from homology"/>
<evidence type="ECO:0000256" key="4">
    <source>
        <dbReference type="ARBA" id="ARBA00022807"/>
    </source>
</evidence>
<evidence type="ECO:0000256" key="2">
    <source>
        <dbReference type="ARBA" id="ARBA00022670"/>
    </source>
</evidence>
<dbReference type="InterPro" id="IPR008258">
    <property type="entry name" value="Transglycosylase_SLT_dom_1"/>
</dbReference>
<keyword evidence="4" id="KW-0788">Thiol protease</keyword>
<evidence type="ECO:0000313" key="8">
    <source>
        <dbReference type="Proteomes" id="UP000749040"/>
    </source>
</evidence>
<reference evidence="7 8" key="1">
    <citation type="submission" date="2021-01" db="EMBL/GenBank/DDBJ databases">
        <title>Streptomyces acididurans sp. nov., isolated from a peat swamp forest soil.</title>
        <authorList>
            <person name="Chantavorakit T."/>
            <person name="Duangmal K."/>
        </authorList>
    </citation>
    <scope>NUCLEOTIDE SEQUENCE [LARGE SCALE GENOMIC DNA]</scope>
    <source>
        <strain evidence="7 8">KK5PA1</strain>
    </source>
</reference>
<evidence type="ECO:0000256" key="5">
    <source>
        <dbReference type="SAM" id="Phobius"/>
    </source>
</evidence>
<dbReference type="InterPro" id="IPR051794">
    <property type="entry name" value="PG_Endopeptidase_C40"/>
</dbReference>
<comment type="caution">
    <text evidence="7">The sequence shown here is derived from an EMBL/GenBank/DDBJ whole genome shotgun (WGS) entry which is preliminary data.</text>
</comment>
<keyword evidence="5" id="KW-0472">Membrane</keyword>
<dbReference type="InterPro" id="IPR038765">
    <property type="entry name" value="Papain-like_cys_pep_sf"/>
</dbReference>